<evidence type="ECO:0000313" key="4">
    <source>
        <dbReference type="EMBL" id="GFR87135.1"/>
    </source>
</evidence>
<accession>A0AAV4GQI5</accession>
<evidence type="ECO:0000256" key="1">
    <source>
        <dbReference type="PROSITE-ProRule" id="PRU00042"/>
    </source>
</evidence>
<feature type="compositionally biased region" description="Low complexity" evidence="2">
    <location>
        <begin position="465"/>
        <end position="482"/>
    </location>
</feature>
<feature type="domain" description="C2H2-type" evidence="3">
    <location>
        <begin position="130"/>
        <end position="155"/>
    </location>
</feature>
<dbReference type="PROSITE" id="PS00028">
    <property type="entry name" value="ZINC_FINGER_C2H2_1"/>
    <property type="match status" value="2"/>
</dbReference>
<evidence type="ECO:0000259" key="3">
    <source>
        <dbReference type="PROSITE" id="PS50157"/>
    </source>
</evidence>
<feature type="domain" description="C2H2-type" evidence="3">
    <location>
        <begin position="360"/>
        <end position="383"/>
    </location>
</feature>
<dbReference type="PANTHER" id="PTHR33936:SF24">
    <property type="entry name" value="C2H2-TYPE DOMAIN-CONTAINING PROTEIN"/>
    <property type="match status" value="1"/>
</dbReference>
<dbReference type="EMBL" id="BMAT01012164">
    <property type="protein sequence ID" value="GFR87135.1"/>
    <property type="molecule type" value="Genomic_DNA"/>
</dbReference>
<dbReference type="InterPro" id="IPR052797">
    <property type="entry name" value="RegFact_GeneExpr_CellDeath"/>
</dbReference>
<sequence length="532" mass="59777">MPLVFVIKDTTPGAKVPLEKCAVPEVRVEVQQPDTTDHSYGTVPYQRIEKNIKLPGSLQPKSCSILTAPAPRGDLPHSLLAKRTEKETVLYSGTIHPGPAVETELGRILIDENAASRKEFFNNMEKKKKFSCPFCSKRFHSRQGKWRHKRLMHPGCVDIEMSKRGTISCPECSEYRAITQRDLVEHLVKEHGKDLQISYKQFPSEGEFQLWKKKVEKETCSRFSVAAGATKMKRCSIMRYYCHRSGGQKLPKPSFSCKIGSICSAYLRVKRELTGSAVKVEYCLTHTGHTQDPKYQKLSKETTKSIAHRLAQGEEPLDILDDVRSKASELDKAAFLTLRQINNIRKQFKISNAPAIRDFYECRFCKLQFRSRRSLTMHRSKKHPESISVVRSSKVIGPDKDHVPVPAEPILQDQTEGRSEQDVDFTVAGGDNIEAISHDQTEERSGQDVDFTIADGDDIEENLGNNSTEVSSNSSELLSSSKNSEDLNDVEQMKIIAFQHLSDVLASLATTNSPAVVENISKALKEVKDVIN</sequence>
<protein>
    <submittedName>
        <fullName evidence="4">Zinc finger protein</fullName>
    </submittedName>
</protein>
<feature type="region of interest" description="Disordered" evidence="2">
    <location>
        <begin position="460"/>
        <end position="484"/>
    </location>
</feature>
<dbReference type="SMART" id="SM00355">
    <property type="entry name" value="ZnF_C2H2"/>
    <property type="match status" value="3"/>
</dbReference>
<dbReference type="PANTHER" id="PTHR33936">
    <property type="entry name" value="PROTEIN CBG17840"/>
    <property type="match status" value="1"/>
</dbReference>
<gene>
    <name evidence="4" type="ORF">ElyMa_006068800</name>
</gene>
<feature type="region of interest" description="Disordered" evidence="2">
    <location>
        <begin position="396"/>
        <end position="422"/>
    </location>
</feature>
<keyword evidence="5" id="KW-1185">Reference proteome</keyword>
<evidence type="ECO:0000313" key="5">
    <source>
        <dbReference type="Proteomes" id="UP000762676"/>
    </source>
</evidence>
<keyword evidence="1" id="KW-0862">Zinc</keyword>
<keyword evidence="1" id="KW-0863">Zinc-finger</keyword>
<dbReference type="Gene3D" id="3.30.160.60">
    <property type="entry name" value="Classic Zinc Finger"/>
    <property type="match status" value="1"/>
</dbReference>
<dbReference type="GO" id="GO:0008270">
    <property type="term" value="F:zinc ion binding"/>
    <property type="evidence" value="ECO:0007669"/>
    <property type="project" value="UniProtKB-KW"/>
</dbReference>
<comment type="caution">
    <text evidence="4">The sequence shown here is derived from an EMBL/GenBank/DDBJ whole genome shotgun (WGS) entry which is preliminary data.</text>
</comment>
<reference evidence="4 5" key="1">
    <citation type="journal article" date="2021" name="Elife">
        <title>Chloroplast acquisition without the gene transfer in kleptoplastic sea slugs, Plakobranchus ocellatus.</title>
        <authorList>
            <person name="Maeda T."/>
            <person name="Takahashi S."/>
            <person name="Yoshida T."/>
            <person name="Shimamura S."/>
            <person name="Takaki Y."/>
            <person name="Nagai Y."/>
            <person name="Toyoda A."/>
            <person name="Suzuki Y."/>
            <person name="Arimoto A."/>
            <person name="Ishii H."/>
            <person name="Satoh N."/>
            <person name="Nishiyama T."/>
            <person name="Hasebe M."/>
            <person name="Maruyama T."/>
            <person name="Minagawa J."/>
            <person name="Obokata J."/>
            <person name="Shigenobu S."/>
        </authorList>
    </citation>
    <scope>NUCLEOTIDE SEQUENCE [LARGE SCALE GENOMIC DNA]</scope>
</reference>
<dbReference type="Proteomes" id="UP000762676">
    <property type="component" value="Unassembled WGS sequence"/>
</dbReference>
<evidence type="ECO:0000256" key="2">
    <source>
        <dbReference type="SAM" id="MobiDB-lite"/>
    </source>
</evidence>
<dbReference type="PROSITE" id="PS50157">
    <property type="entry name" value="ZINC_FINGER_C2H2_2"/>
    <property type="match status" value="2"/>
</dbReference>
<dbReference type="AlphaFoldDB" id="A0AAV4GQI5"/>
<proteinExistence type="predicted"/>
<organism evidence="4 5">
    <name type="scientific">Elysia marginata</name>
    <dbReference type="NCBI Taxonomy" id="1093978"/>
    <lineage>
        <taxon>Eukaryota</taxon>
        <taxon>Metazoa</taxon>
        <taxon>Spiralia</taxon>
        <taxon>Lophotrochozoa</taxon>
        <taxon>Mollusca</taxon>
        <taxon>Gastropoda</taxon>
        <taxon>Heterobranchia</taxon>
        <taxon>Euthyneura</taxon>
        <taxon>Panpulmonata</taxon>
        <taxon>Sacoglossa</taxon>
        <taxon>Placobranchoidea</taxon>
        <taxon>Plakobranchidae</taxon>
        <taxon>Elysia</taxon>
    </lineage>
</organism>
<name>A0AAV4GQI5_9GAST</name>
<keyword evidence="1" id="KW-0479">Metal-binding</keyword>
<dbReference type="InterPro" id="IPR013087">
    <property type="entry name" value="Znf_C2H2_type"/>
</dbReference>